<sequence length="135" mass="16219">PNALFKDESRNNLQEQDHVDDERERKRQSTKAIDNSEEDSRIQNDSISHNYDDPLNTPLFLRNIEELGNWRKPKVKLRKYNNDTTYWYSEPIRSGSDDNRVLEIQRQKFDIWISNSTYSFNHVADYIFLDVIYES</sequence>
<feature type="region of interest" description="Disordered" evidence="1">
    <location>
        <begin position="1"/>
        <end position="54"/>
    </location>
</feature>
<keyword evidence="3" id="KW-1185">Reference proteome</keyword>
<feature type="non-terminal residue" evidence="2">
    <location>
        <position position="1"/>
    </location>
</feature>
<protein>
    <submittedName>
        <fullName evidence="2">6840_t:CDS:1</fullName>
    </submittedName>
</protein>
<feature type="non-terminal residue" evidence="2">
    <location>
        <position position="135"/>
    </location>
</feature>
<dbReference type="EMBL" id="CAJVPP010020732">
    <property type="protein sequence ID" value="CAG8741158.1"/>
    <property type="molecule type" value="Genomic_DNA"/>
</dbReference>
<comment type="caution">
    <text evidence="2">The sequence shown here is derived from an EMBL/GenBank/DDBJ whole genome shotgun (WGS) entry which is preliminary data.</text>
</comment>
<dbReference type="AlphaFoldDB" id="A0A9N9ILA2"/>
<dbReference type="Proteomes" id="UP000789375">
    <property type="component" value="Unassembled WGS sequence"/>
</dbReference>
<proteinExistence type="predicted"/>
<reference evidence="2" key="1">
    <citation type="submission" date="2021-06" db="EMBL/GenBank/DDBJ databases">
        <authorList>
            <person name="Kallberg Y."/>
            <person name="Tangrot J."/>
            <person name="Rosling A."/>
        </authorList>
    </citation>
    <scope>NUCLEOTIDE SEQUENCE</scope>
    <source>
        <strain evidence="2">87-6 pot B 2015</strain>
    </source>
</reference>
<accession>A0A9N9ILA2</accession>
<organism evidence="2 3">
    <name type="scientific">Funneliformis mosseae</name>
    <name type="common">Endomycorrhizal fungus</name>
    <name type="synonym">Glomus mosseae</name>
    <dbReference type="NCBI Taxonomy" id="27381"/>
    <lineage>
        <taxon>Eukaryota</taxon>
        <taxon>Fungi</taxon>
        <taxon>Fungi incertae sedis</taxon>
        <taxon>Mucoromycota</taxon>
        <taxon>Glomeromycotina</taxon>
        <taxon>Glomeromycetes</taxon>
        <taxon>Glomerales</taxon>
        <taxon>Glomeraceae</taxon>
        <taxon>Funneliformis</taxon>
    </lineage>
</organism>
<evidence type="ECO:0000313" key="3">
    <source>
        <dbReference type="Proteomes" id="UP000789375"/>
    </source>
</evidence>
<evidence type="ECO:0000313" key="2">
    <source>
        <dbReference type="EMBL" id="CAG8741158.1"/>
    </source>
</evidence>
<gene>
    <name evidence="2" type="ORF">FMOSSE_LOCUS16163</name>
</gene>
<evidence type="ECO:0000256" key="1">
    <source>
        <dbReference type="SAM" id="MobiDB-lite"/>
    </source>
</evidence>
<name>A0A9N9ILA2_FUNMO</name>
<feature type="compositionally biased region" description="Basic and acidic residues" evidence="1">
    <location>
        <begin position="1"/>
        <end position="27"/>
    </location>
</feature>